<keyword evidence="1 4" id="KW-0378">Hydrolase</keyword>
<dbReference type="AlphaFoldDB" id="A0A376H714"/>
<evidence type="ECO:0000313" key="4">
    <source>
        <dbReference type="EMBL" id="STD84188.1"/>
    </source>
</evidence>
<evidence type="ECO:0000256" key="2">
    <source>
        <dbReference type="ARBA" id="ARBA00038115"/>
    </source>
</evidence>
<sequence length="251" mass="28365">MKIAVRKRKIGNIPVLEVVPEHLIYEPLPLIIYYHGWQTSKELVLTQGRKLARENFRVILPDAANHGERKTQLSEIPSLIFWQSIHTNLFEFSYLVDFFENLGLVNGQIAVGGVSMGGMTTCGLLCQHPEITAAACVMGSPSMIGYRERIQKHAGAAGFFVPDDYQLLLGWIEAYDLQTQPEKLAGRPLLFWHGTEDEKIPYADVETFVQENPEANLTFISREERHLVRGETMDQVTAFFVEQLGKSTDSL</sequence>
<dbReference type="OrthoDB" id="31158at2"/>
<dbReference type="EMBL" id="UFYW01000001">
    <property type="protein sequence ID" value="STD84188.1"/>
    <property type="molecule type" value="Genomic_DNA"/>
</dbReference>
<dbReference type="Gene3D" id="3.40.50.1820">
    <property type="entry name" value="alpha/beta hydrolase"/>
    <property type="match status" value="1"/>
</dbReference>
<proteinExistence type="inferred from homology"/>
<dbReference type="PANTHER" id="PTHR22946">
    <property type="entry name" value="DIENELACTONE HYDROLASE DOMAIN-CONTAINING PROTEIN-RELATED"/>
    <property type="match status" value="1"/>
</dbReference>
<evidence type="ECO:0000256" key="1">
    <source>
        <dbReference type="ARBA" id="ARBA00022801"/>
    </source>
</evidence>
<keyword evidence="5" id="KW-1185">Reference proteome</keyword>
<dbReference type="GO" id="GO:0052689">
    <property type="term" value="F:carboxylic ester hydrolase activity"/>
    <property type="evidence" value="ECO:0007669"/>
    <property type="project" value="UniProtKB-ARBA"/>
</dbReference>
<dbReference type="Proteomes" id="UP000254807">
    <property type="component" value="Unassembled WGS sequence"/>
</dbReference>
<dbReference type="EC" id="3.1.-.-" evidence="4"/>
<gene>
    <name evidence="4" type="ORF">NCTC12360_02715</name>
</gene>
<evidence type="ECO:0000313" key="5">
    <source>
        <dbReference type="Proteomes" id="UP000254807"/>
    </source>
</evidence>
<dbReference type="Pfam" id="PF00561">
    <property type="entry name" value="Abhydrolase_1"/>
    <property type="match status" value="1"/>
</dbReference>
<dbReference type="InterPro" id="IPR000073">
    <property type="entry name" value="AB_hydrolase_1"/>
</dbReference>
<dbReference type="InterPro" id="IPR050261">
    <property type="entry name" value="FrsA_esterase"/>
</dbReference>
<organism evidence="4 5">
    <name type="scientific">Enterococcus gallinarum</name>
    <dbReference type="NCBI Taxonomy" id="1353"/>
    <lineage>
        <taxon>Bacteria</taxon>
        <taxon>Bacillati</taxon>
        <taxon>Bacillota</taxon>
        <taxon>Bacilli</taxon>
        <taxon>Lactobacillales</taxon>
        <taxon>Enterococcaceae</taxon>
        <taxon>Enterococcus</taxon>
    </lineage>
</organism>
<dbReference type="SUPFAM" id="SSF53474">
    <property type="entry name" value="alpha/beta-Hydrolases"/>
    <property type="match status" value="1"/>
</dbReference>
<protein>
    <submittedName>
        <fullName evidence="4">Putative lipase/esterase</fullName>
        <ecNumber evidence="4">3.1.-.-</ecNumber>
    </submittedName>
</protein>
<dbReference type="RefSeq" id="WP_060813023.1">
    <property type="nucleotide sequence ID" value="NZ_BTSN01000010.1"/>
</dbReference>
<dbReference type="PANTHER" id="PTHR22946:SF9">
    <property type="entry name" value="POLYKETIDE TRANSFERASE AF380"/>
    <property type="match status" value="1"/>
</dbReference>
<dbReference type="InterPro" id="IPR029058">
    <property type="entry name" value="AB_hydrolase_fold"/>
</dbReference>
<accession>A0A376H714</accession>
<feature type="domain" description="AB hydrolase-1" evidence="3">
    <location>
        <begin position="29"/>
        <end position="139"/>
    </location>
</feature>
<comment type="similarity">
    <text evidence="2">Belongs to the AB hydrolase superfamily. FUS2 hydrolase family.</text>
</comment>
<reference evidence="4 5" key="1">
    <citation type="submission" date="2018-06" db="EMBL/GenBank/DDBJ databases">
        <authorList>
            <consortium name="Pathogen Informatics"/>
            <person name="Doyle S."/>
        </authorList>
    </citation>
    <scope>NUCLEOTIDE SEQUENCE [LARGE SCALE GENOMIC DNA]</scope>
    <source>
        <strain evidence="4 5">NCTC12360</strain>
    </source>
</reference>
<evidence type="ECO:0000259" key="3">
    <source>
        <dbReference type="Pfam" id="PF00561"/>
    </source>
</evidence>
<name>A0A376H714_ENTGA</name>